<organism evidence="4 5">
    <name type="scientific">Cristinia sonorae</name>
    <dbReference type="NCBI Taxonomy" id="1940300"/>
    <lineage>
        <taxon>Eukaryota</taxon>
        <taxon>Fungi</taxon>
        <taxon>Dikarya</taxon>
        <taxon>Basidiomycota</taxon>
        <taxon>Agaricomycotina</taxon>
        <taxon>Agaricomycetes</taxon>
        <taxon>Agaricomycetidae</taxon>
        <taxon>Agaricales</taxon>
        <taxon>Pleurotineae</taxon>
        <taxon>Stephanosporaceae</taxon>
        <taxon>Cristinia</taxon>
    </lineage>
</organism>
<dbReference type="PANTHER" id="PTHR43668">
    <property type="entry name" value="ALLANTOINASE"/>
    <property type="match status" value="1"/>
</dbReference>
<dbReference type="GO" id="GO:0006145">
    <property type="term" value="P:purine nucleobase catabolic process"/>
    <property type="evidence" value="ECO:0007669"/>
    <property type="project" value="TreeGrafter"/>
</dbReference>
<comment type="caution">
    <text evidence="4">The sequence shown here is derived from an EMBL/GenBank/DDBJ whole genome shotgun (WGS) entry which is preliminary data.</text>
</comment>
<evidence type="ECO:0000313" key="5">
    <source>
        <dbReference type="Proteomes" id="UP000813824"/>
    </source>
</evidence>
<feature type="region of interest" description="Disordered" evidence="1">
    <location>
        <begin position="1"/>
        <end position="26"/>
    </location>
</feature>
<dbReference type="Proteomes" id="UP000813824">
    <property type="component" value="Unassembled WGS sequence"/>
</dbReference>
<sequence length="959" mass="102909">MGTKPNIPDDGLPIVQGNPPQTRRRTRQDKVYYRVCISVILGIAAFNLLGAARHAWNVQGNGSNAVQIPLNAAAILDTCRSLNFKPGPPPDFNERKVSDRFVQGTGPVLIKNATIWTGRVEGLEEITGDLLLESGIIKAVGHADPSALANLDNLVTVDADGAWVTPGIVDLHSHIGVTSSPYFSAANDGNSPKGPILPWLRVLDALNTHNDAYRLSVAGGVTTALVLPGSANAIAGQAIVVKYRPSTSRSPIGLIVENPYSTNNTEYAPEKGLRWKHMKHACGENPNSVYHNTRMDTVWAFRQAYNKARDVKNAQDAYCSKARAGQWAGLGEFPTDYQWDPLVDVLRGRVKVHIHCYETVDLDDLVRITNEFHFPIAAFHHALETYLVPDTLKAAYGGTPAAALFATIARTKRETWRGSEFAPKILADNGIEVIIKSDHPVLNSRYLMFEAQQAHYYGLPRNLALASVTTVPVRTLGLEHRVGYIKVGYDADIVLWDSHPLALGATPQQVWIDGIPQLETPTLAPVKKSKVLQKPPHPPNFGKEAEAALKYEGLPPLIPARSTSGVVVFTNFNSVYTREGGTVRGVSSTGNDSVFVVQQGKVVCRGLRFQCADYTTRTDTISINLHAGSISPGLVSFGSPLGLEEIANEDSTNDGYVHDSIFGEVPTVLGIAPVVRAVDGLQFSTRNALVVYRSGVTTAITAPQITSGILAGLSVAFSTGAEHKLKEGALVQDIVALHVSIHHSGVPSISTQIGALRNLLLGNGHHGHITVWADKVVKGDIPLVIDVSSADAMASLIQLKYEVEEKTGHALKVTFTHASEAAIVAPEIAKANIGVIVTPSRPFPDSWEDRRILPGPPLTSKNIISTLLSHNITVGVGVVSTWQARNTRFDIAWAALDARGGISPAEALALASVNIETLLGVKRNPVLADLVATDGGDLLGFEGKVVAVISPSRGVVDIL</sequence>
<evidence type="ECO:0000256" key="2">
    <source>
        <dbReference type="SAM" id="Phobius"/>
    </source>
</evidence>
<dbReference type="GO" id="GO:0005737">
    <property type="term" value="C:cytoplasm"/>
    <property type="evidence" value="ECO:0007669"/>
    <property type="project" value="TreeGrafter"/>
</dbReference>
<dbReference type="Pfam" id="PF01979">
    <property type="entry name" value="Amidohydro_1"/>
    <property type="match status" value="1"/>
</dbReference>
<feature type="domain" description="Amidohydrolase-related" evidence="3">
    <location>
        <begin position="418"/>
        <end position="511"/>
    </location>
</feature>
<evidence type="ECO:0000259" key="3">
    <source>
        <dbReference type="Pfam" id="PF01979"/>
    </source>
</evidence>
<dbReference type="PANTHER" id="PTHR43668:SF5">
    <property type="entry name" value="AMIDOHYDROLASE 3 DOMAIN-CONTAINING PROTEIN"/>
    <property type="match status" value="1"/>
</dbReference>
<evidence type="ECO:0000256" key="1">
    <source>
        <dbReference type="SAM" id="MobiDB-lite"/>
    </source>
</evidence>
<protein>
    <submittedName>
        <fullName evidence="4">Composite domain of metallo-dependent hydrolase</fullName>
    </submittedName>
</protein>
<dbReference type="SUPFAM" id="SSF51556">
    <property type="entry name" value="Metallo-dependent hydrolases"/>
    <property type="match status" value="1"/>
</dbReference>
<proteinExistence type="predicted"/>
<dbReference type="EMBL" id="JAEVFJ010000054">
    <property type="protein sequence ID" value="KAH8080280.1"/>
    <property type="molecule type" value="Genomic_DNA"/>
</dbReference>
<keyword evidence="2" id="KW-0812">Transmembrane</keyword>
<dbReference type="InterPro" id="IPR011059">
    <property type="entry name" value="Metal-dep_hydrolase_composite"/>
</dbReference>
<name>A0A8K0UEA4_9AGAR</name>
<gene>
    <name evidence="4" type="ORF">BXZ70DRAFT_960352</name>
</gene>
<dbReference type="GO" id="GO:0004038">
    <property type="term" value="F:allantoinase activity"/>
    <property type="evidence" value="ECO:0007669"/>
    <property type="project" value="TreeGrafter"/>
</dbReference>
<keyword evidence="2" id="KW-1133">Transmembrane helix</keyword>
<accession>A0A8K0UEA4</accession>
<keyword evidence="4" id="KW-0378">Hydrolase</keyword>
<dbReference type="InterPro" id="IPR032466">
    <property type="entry name" value="Metal_Hydrolase"/>
</dbReference>
<dbReference type="InterPro" id="IPR006680">
    <property type="entry name" value="Amidohydro-rel"/>
</dbReference>
<dbReference type="AlphaFoldDB" id="A0A8K0UEA4"/>
<dbReference type="InterPro" id="IPR050138">
    <property type="entry name" value="DHOase/Allantoinase_Hydrolase"/>
</dbReference>
<evidence type="ECO:0000313" key="4">
    <source>
        <dbReference type="EMBL" id="KAH8080280.1"/>
    </source>
</evidence>
<keyword evidence="5" id="KW-1185">Reference proteome</keyword>
<keyword evidence="2" id="KW-0472">Membrane</keyword>
<dbReference type="Gene3D" id="3.20.20.140">
    <property type="entry name" value="Metal-dependent hydrolases"/>
    <property type="match status" value="2"/>
</dbReference>
<dbReference type="OrthoDB" id="10258955at2759"/>
<reference evidence="4" key="1">
    <citation type="journal article" date="2021" name="New Phytol.">
        <title>Evolutionary innovations through gain and loss of genes in the ectomycorrhizal Boletales.</title>
        <authorList>
            <person name="Wu G."/>
            <person name="Miyauchi S."/>
            <person name="Morin E."/>
            <person name="Kuo A."/>
            <person name="Drula E."/>
            <person name="Varga T."/>
            <person name="Kohler A."/>
            <person name="Feng B."/>
            <person name="Cao Y."/>
            <person name="Lipzen A."/>
            <person name="Daum C."/>
            <person name="Hundley H."/>
            <person name="Pangilinan J."/>
            <person name="Johnson J."/>
            <person name="Barry K."/>
            <person name="LaButti K."/>
            <person name="Ng V."/>
            <person name="Ahrendt S."/>
            <person name="Min B."/>
            <person name="Choi I.G."/>
            <person name="Park H."/>
            <person name="Plett J.M."/>
            <person name="Magnuson J."/>
            <person name="Spatafora J.W."/>
            <person name="Nagy L.G."/>
            <person name="Henrissat B."/>
            <person name="Grigoriev I.V."/>
            <person name="Yang Z.L."/>
            <person name="Xu J."/>
            <person name="Martin F.M."/>
        </authorList>
    </citation>
    <scope>NUCLEOTIDE SEQUENCE</scope>
    <source>
        <strain evidence="4">KKN 215</strain>
    </source>
</reference>
<dbReference type="SUPFAM" id="SSF51338">
    <property type="entry name" value="Composite domain of metallo-dependent hydrolases"/>
    <property type="match status" value="1"/>
</dbReference>
<feature type="transmembrane region" description="Helical" evidence="2">
    <location>
        <begin position="31"/>
        <end position="49"/>
    </location>
</feature>